<evidence type="ECO:0000313" key="4">
    <source>
        <dbReference type="EMBL" id="KAE8257178.1"/>
    </source>
</evidence>
<evidence type="ECO:0000256" key="3">
    <source>
        <dbReference type="PIRSR" id="PIRSR602401-1"/>
    </source>
</evidence>
<dbReference type="Pfam" id="PF00067">
    <property type="entry name" value="p450"/>
    <property type="match status" value="2"/>
</dbReference>
<protein>
    <submittedName>
        <fullName evidence="4">Uncharacterized protein</fullName>
    </submittedName>
</protein>
<dbReference type="GO" id="GO:0004497">
    <property type="term" value="F:monooxygenase activity"/>
    <property type="evidence" value="ECO:0007669"/>
    <property type="project" value="InterPro"/>
</dbReference>
<organism evidence="4 5">
    <name type="scientific">Tilletia indica</name>
    <dbReference type="NCBI Taxonomy" id="43049"/>
    <lineage>
        <taxon>Eukaryota</taxon>
        <taxon>Fungi</taxon>
        <taxon>Dikarya</taxon>
        <taxon>Basidiomycota</taxon>
        <taxon>Ustilaginomycotina</taxon>
        <taxon>Exobasidiomycetes</taxon>
        <taxon>Tilletiales</taxon>
        <taxon>Tilletiaceae</taxon>
        <taxon>Tilletia</taxon>
    </lineage>
</organism>
<dbReference type="PANTHER" id="PTHR24305">
    <property type="entry name" value="CYTOCHROME P450"/>
    <property type="match status" value="1"/>
</dbReference>
<dbReference type="Proteomes" id="UP000077521">
    <property type="component" value="Unassembled WGS sequence"/>
</dbReference>
<keyword evidence="2" id="KW-0560">Oxidoreductase</keyword>
<dbReference type="AlphaFoldDB" id="A0A177TS42"/>
<evidence type="ECO:0000313" key="5">
    <source>
        <dbReference type="Proteomes" id="UP000077521"/>
    </source>
</evidence>
<sequence>MSSAVDSLLTQFRPLLSDPSSRAAFVRTYALPTAKVAGTVFALVFTWLVYITVFRTRFFSRLRHLPGPEHGHWLLGQTRQVVQREPGMAFLEWKAKHGQKGVIRIVTAFGRERIIFFSNSAVKQILVDRPYDYPKPSYLRLILGQVAGEGLLTLEGPEHSSLRKFLSRAFAPRYLQEQYESSYHGPIGNLIKIWKKQVDEAPKPSEGLEIEVFAWISRCLLDIIGLAAFGYEINSLLDDKNDLGSAYHAITKLQNGPNLVGLIGIMVTPGGAKLVNWAGQRAWTGKALLGTYKLAASIGLGSLAQPIKSAGTMLQSTYIIESVAAKLMQQKMEEARRLGPAAMDSGKMDILSLLVKASMTEQTSYKMNAQEVKNQILTVLAAGHETTASGVTWTLWLLAKHPHVQEKLRKEVRALTTAYEHPPFADLKELKYLAAVVSESLRVCPPTPATSREAAVDSVIDGTFIPKGTVILIPSRAKNLDPEGDWGPDAGEFKPERWIDLPSTYDPTFSLMTFIAGAHKCIAYQMAQNEMRLITAMLVANFHFDLISPDQTIVAESAITMKPRGGLPLRVRRVEAA</sequence>
<dbReference type="EMBL" id="LWDF02000122">
    <property type="protein sequence ID" value="KAE8257178.1"/>
    <property type="molecule type" value="Genomic_DNA"/>
</dbReference>
<evidence type="ECO:0000256" key="1">
    <source>
        <dbReference type="ARBA" id="ARBA00010617"/>
    </source>
</evidence>
<dbReference type="Gene3D" id="1.10.630.10">
    <property type="entry name" value="Cytochrome P450"/>
    <property type="match status" value="1"/>
</dbReference>
<dbReference type="InterPro" id="IPR036396">
    <property type="entry name" value="Cyt_P450_sf"/>
</dbReference>
<reference evidence="4" key="2">
    <citation type="journal article" date="2019" name="IMA Fungus">
        <title>Genome sequencing and comparison of five Tilletia species to identify candidate genes for the detection of regulated species infecting wheat.</title>
        <authorList>
            <person name="Nguyen H.D.T."/>
            <person name="Sultana T."/>
            <person name="Kesanakurti P."/>
            <person name="Hambleton S."/>
        </authorList>
    </citation>
    <scope>NUCLEOTIDE SEQUENCE</scope>
    <source>
        <strain evidence="4">DAOMC 236416</strain>
    </source>
</reference>
<comment type="cofactor">
    <cofactor evidence="3">
        <name>heme</name>
        <dbReference type="ChEBI" id="CHEBI:30413"/>
    </cofactor>
</comment>
<dbReference type="PANTHER" id="PTHR24305:SF166">
    <property type="entry name" value="CYTOCHROME P450 12A4, MITOCHONDRIAL-RELATED"/>
    <property type="match status" value="1"/>
</dbReference>
<dbReference type="InterPro" id="IPR001128">
    <property type="entry name" value="Cyt_P450"/>
</dbReference>
<name>A0A177TS42_9BASI</name>
<proteinExistence type="inferred from homology"/>
<dbReference type="InterPro" id="IPR050121">
    <property type="entry name" value="Cytochrome_P450_monoxygenase"/>
</dbReference>
<feature type="binding site" description="axial binding residue" evidence="3">
    <location>
        <position position="521"/>
    </location>
    <ligand>
        <name>heme</name>
        <dbReference type="ChEBI" id="CHEBI:30413"/>
    </ligand>
    <ligandPart>
        <name>Fe</name>
        <dbReference type="ChEBI" id="CHEBI:18248"/>
    </ligandPart>
</feature>
<keyword evidence="3" id="KW-0408">Iron</keyword>
<dbReference type="InterPro" id="IPR002401">
    <property type="entry name" value="Cyt_P450_E_grp-I"/>
</dbReference>
<dbReference type="GO" id="GO:0016705">
    <property type="term" value="F:oxidoreductase activity, acting on paired donors, with incorporation or reduction of molecular oxygen"/>
    <property type="evidence" value="ECO:0007669"/>
    <property type="project" value="InterPro"/>
</dbReference>
<keyword evidence="5" id="KW-1185">Reference proteome</keyword>
<keyword evidence="3" id="KW-0479">Metal-binding</keyword>
<comment type="similarity">
    <text evidence="1">Belongs to the cytochrome P450 family.</text>
</comment>
<dbReference type="PRINTS" id="PR00385">
    <property type="entry name" value="P450"/>
</dbReference>
<comment type="caution">
    <text evidence="4">The sequence shown here is derived from an EMBL/GenBank/DDBJ whole genome shotgun (WGS) entry which is preliminary data.</text>
</comment>
<keyword evidence="3" id="KW-0349">Heme</keyword>
<dbReference type="SUPFAM" id="SSF48264">
    <property type="entry name" value="Cytochrome P450"/>
    <property type="match status" value="1"/>
</dbReference>
<dbReference type="PRINTS" id="PR00463">
    <property type="entry name" value="EP450I"/>
</dbReference>
<dbReference type="GO" id="GO:0020037">
    <property type="term" value="F:heme binding"/>
    <property type="evidence" value="ECO:0007669"/>
    <property type="project" value="InterPro"/>
</dbReference>
<dbReference type="GO" id="GO:0005506">
    <property type="term" value="F:iron ion binding"/>
    <property type="evidence" value="ECO:0007669"/>
    <property type="project" value="InterPro"/>
</dbReference>
<gene>
    <name evidence="4" type="ORF">A4X13_0g2537</name>
</gene>
<reference evidence="4" key="1">
    <citation type="submission" date="2016-04" db="EMBL/GenBank/DDBJ databases">
        <authorList>
            <person name="Nguyen H.D."/>
            <person name="Samba Siva P."/>
            <person name="Cullis J."/>
            <person name="Levesque C.A."/>
            <person name="Hambleton S."/>
        </authorList>
    </citation>
    <scope>NUCLEOTIDE SEQUENCE</scope>
    <source>
        <strain evidence="4">DAOMC 236416</strain>
    </source>
</reference>
<accession>A0A177TS42</accession>
<evidence type="ECO:0000256" key="2">
    <source>
        <dbReference type="ARBA" id="ARBA00023002"/>
    </source>
</evidence>